<name>B4GT46_DROPE</name>
<keyword evidence="1" id="KW-1133">Transmembrane helix</keyword>
<feature type="transmembrane region" description="Helical" evidence="1">
    <location>
        <begin position="253"/>
        <end position="272"/>
    </location>
</feature>
<accession>B4GT46</accession>
<protein>
    <submittedName>
        <fullName evidence="2">GL26656</fullName>
    </submittedName>
</protein>
<evidence type="ECO:0000313" key="3">
    <source>
        <dbReference type="Proteomes" id="UP000008744"/>
    </source>
</evidence>
<sequence length="343" mass="39730">MRDALHDLLKYQRRLGLTTVDTEDQNGNCCKLRPNWGTFFQFWLLQGVVVFTCRVFIIFWDHKFEATHTGVANHFAHVLEVLEPLSISWLLVWMRLHEGRQVRLLNRLQEMARVCHQVVTIPRWLLRLWLISSVGIVLSCLLYACTLTGLELVSLVPYGTFILRHTYYNYLITFFTAIIFGMEQILMAHRRRIERSLRSNNKRELARSLCAIDEIHLLCETDINYIFGGSLALQMLYIVLSTASFGYILSLEWFELLTCGAIVLCIFPTMFYSAMPAWSIRLQVENQSSVVSWSCQRLATLLLPFFSRTGMQDTQMSHLIEVQRLSRGTCSLLAAHLLATFSF</sequence>
<dbReference type="EMBL" id="CH479189">
    <property type="protein sequence ID" value="EDW25555.1"/>
    <property type="molecule type" value="Genomic_DNA"/>
</dbReference>
<dbReference type="PhylomeDB" id="B4GT46"/>
<evidence type="ECO:0000256" key="1">
    <source>
        <dbReference type="SAM" id="Phobius"/>
    </source>
</evidence>
<keyword evidence="1" id="KW-0472">Membrane</keyword>
<evidence type="ECO:0000313" key="2">
    <source>
        <dbReference type="EMBL" id="EDW25555.1"/>
    </source>
</evidence>
<proteinExistence type="predicted"/>
<gene>
    <name evidence="2" type="primary">Dper\GL26656</name>
    <name evidence="2" type="ORF">Dper_GL26656</name>
</gene>
<organism evidence="3">
    <name type="scientific">Drosophila persimilis</name>
    <name type="common">Fruit fly</name>
    <dbReference type="NCBI Taxonomy" id="7234"/>
    <lineage>
        <taxon>Eukaryota</taxon>
        <taxon>Metazoa</taxon>
        <taxon>Ecdysozoa</taxon>
        <taxon>Arthropoda</taxon>
        <taxon>Hexapoda</taxon>
        <taxon>Insecta</taxon>
        <taxon>Pterygota</taxon>
        <taxon>Neoptera</taxon>
        <taxon>Endopterygota</taxon>
        <taxon>Diptera</taxon>
        <taxon>Brachycera</taxon>
        <taxon>Muscomorpha</taxon>
        <taxon>Ephydroidea</taxon>
        <taxon>Drosophilidae</taxon>
        <taxon>Drosophila</taxon>
        <taxon>Sophophora</taxon>
    </lineage>
</organism>
<keyword evidence="3" id="KW-1185">Reference proteome</keyword>
<feature type="transmembrane region" description="Helical" evidence="1">
    <location>
        <begin position="128"/>
        <end position="150"/>
    </location>
</feature>
<feature type="transmembrane region" description="Helical" evidence="1">
    <location>
        <begin position="225"/>
        <end position="247"/>
    </location>
</feature>
<feature type="transmembrane region" description="Helical" evidence="1">
    <location>
        <begin position="170"/>
        <end position="188"/>
    </location>
</feature>
<reference evidence="2 3" key="1">
    <citation type="journal article" date="2007" name="Nature">
        <title>Evolution of genes and genomes on the Drosophila phylogeny.</title>
        <authorList>
            <consortium name="Drosophila 12 Genomes Consortium"/>
            <person name="Clark A.G."/>
            <person name="Eisen M.B."/>
            <person name="Smith D.R."/>
            <person name="Bergman C.M."/>
            <person name="Oliver B."/>
            <person name="Markow T.A."/>
            <person name="Kaufman T.C."/>
            <person name="Kellis M."/>
            <person name="Gelbart W."/>
            <person name="Iyer V.N."/>
            <person name="Pollard D.A."/>
            <person name="Sackton T.B."/>
            <person name="Larracuente A.M."/>
            <person name="Singh N.D."/>
            <person name="Abad J.P."/>
            <person name="Abt D.N."/>
            <person name="Adryan B."/>
            <person name="Aguade M."/>
            <person name="Akashi H."/>
            <person name="Anderson W.W."/>
            <person name="Aquadro C.F."/>
            <person name="Ardell D.H."/>
            <person name="Arguello R."/>
            <person name="Artieri C.G."/>
            <person name="Barbash D.A."/>
            <person name="Barker D."/>
            <person name="Barsanti P."/>
            <person name="Batterham P."/>
            <person name="Batzoglou S."/>
            <person name="Begun D."/>
            <person name="Bhutkar A."/>
            <person name="Blanco E."/>
            <person name="Bosak S.A."/>
            <person name="Bradley R.K."/>
            <person name="Brand A.D."/>
            <person name="Brent M.R."/>
            <person name="Brooks A.N."/>
            <person name="Brown R.H."/>
            <person name="Butlin R.K."/>
            <person name="Caggese C."/>
            <person name="Calvi B.R."/>
            <person name="Bernardo de Carvalho A."/>
            <person name="Caspi A."/>
            <person name="Castrezana S."/>
            <person name="Celniker S.E."/>
            <person name="Chang J.L."/>
            <person name="Chapple C."/>
            <person name="Chatterji S."/>
            <person name="Chinwalla A."/>
            <person name="Civetta A."/>
            <person name="Clifton S.W."/>
            <person name="Comeron J.M."/>
            <person name="Costello J.C."/>
            <person name="Coyne J.A."/>
            <person name="Daub J."/>
            <person name="David R.G."/>
            <person name="Delcher A.L."/>
            <person name="Delehaunty K."/>
            <person name="Do C.B."/>
            <person name="Ebling H."/>
            <person name="Edwards K."/>
            <person name="Eickbush T."/>
            <person name="Evans J.D."/>
            <person name="Filipski A."/>
            <person name="Findeiss S."/>
            <person name="Freyhult E."/>
            <person name="Fulton L."/>
            <person name="Fulton R."/>
            <person name="Garcia A.C."/>
            <person name="Gardiner A."/>
            <person name="Garfield D.A."/>
            <person name="Garvin B.E."/>
            <person name="Gibson G."/>
            <person name="Gilbert D."/>
            <person name="Gnerre S."/>
            <person name="Godfrey J."/>
            <person name="Good R."/>
            <person name="Gotea V."/>
            <person name="Gravely B."/>
            <person name="Greenberg A.J."/>
            <person name="Griffiths-Jones S."/>
            <person name="Gross S."/>
            <person name="Guigo R."/>
            <person name="Gustafson E.A."/>
            <person name="Haerty W."/>
            <person name="Hahn M.W."/>
            <person name="Halligan D.L."/>
            <person name="Halpern A.L."/>
            <person name="Halter G.M."/>
            <person name="Han M.V."/>
            <person name="Heger A."/>
            <person name="Hillier L."/>
            <person name="Hinrichs A.S."/>
            <person name="Holmes I."/>
            <person name="Hoskins R.A."/>
            <person name="Hubisz M.J."/>
            <person name="Hultmark D."/>
            <person name="Huntley M.A."/>
            <person name="Jaffe D.B."/>
            <person name="Jagadeeshan S."/>
            <person name="Jeck W.R."/>
            <person name="Johnson J."/>
            <person name="Jones C.D."/>
            <person name="Jordan W.C."/>
            <person name="Karpen G.H."/>
            <person name="Kataoka E."/>
            <person name="Keightley P.D."/>
            <person name="Kheradpour P."/>
            <person name="Kirkness E.F."/>
            <person name="Koerich L.B."/>
            <person name="Kristiansen K."/>
            <person name="Kudrna D."/>
            <person name="Kulathinal R.J."/>
            <person name="Kumar S."/>
            <person name="Kwok R."/>
            <person name="Lander E."/>
            <person name="Langley C.H."/>
            <person name="Lapoint R."/>
            <person name="Lazzaro B.P."/>
            <person name="Lee S.J."/>
            <person name="Levesque L."/>
            <person name="Li R."/>
            <person name="Lin C.F."/>
            <person name="Lin M.F."/>
            <person name="Lindblad-Toh K."/>
            <person name="Llopart A."/>
            <person name="Long M."/>
            <person name="Low L."/>
            <person name="Lozovsky E."/>
            <person name="Lu J."/>
            <person name="Luo M."/>
            <person name="Machado C.A."/>
            <person name="Makalowski W."/>
            <person name="Marzo M."/>
            <person name="Matsuda M."/>
            <person name="Matzkin L."/>
            <person name="McAllister B."/>
            <person name="McBride C.S."/>
            <person name="McKernan B."/>
            <person name="McKernan K."/>
            <person name="Mendez-Lago M."/>
            <person name="Minx P."/>
            <person name="Mollenhauer M.U."/>
            <person name="Montooth K."/>
            <person name="Mount S.M."/>
            <person name="Mu X."/>
            <person name="Myers E."/>
            <person name="Negre B."/>
            <person name="Newfeld S."/>
            <person name="Nielsen R."/>
            <person name="Noor M.A."/>
            <person name="O'Grady P."/>
            <person name="Pachter L."/>
            <person name="Papaceit M."/>
            <person name="Parisi M.J."/>
            <person name="Parisi M."/>
            <person name="Parts L."/>
            <person name="Pedersen J.S."/>
            <person name="Pesole G."/>
            <person name="Phillippy A.M."/>
            <person name="Ponting C.P."/>
            <person name="Pop M."/>
            <person name="Porcelli D."/>
            <person name="Powell J.R."/>
            <person name="Prohaska S."/>
            <person name="Pruitt K."/>
            <person name="Puig M."/>
            <person name="Quesneville H."/>
            <person name="Ram K.R."/>
            <person name="Rand D."/>
            <person name="Rasmussen M.D."/>
            <person name="Reed L.K."/>
            <person name="Reenan R."/>
            <person name="Reily A."/>
            <person name="Remington K.A."/>
            <person name="Rieger T.T."/>
            <person name="Ritchie M.G."/>
            <person name="Robin C."/>
            <person name="Rogers Y.H."/>
            <person name="Rohde C."/>
            <person name="Rozas J."/>
            <person name="Rubenfield M.J."/>
            <person name="Ruiz A."/>
            <person name="Russo S."/>
            <person name="Salzberg S.L."/>
            <person name="Sanchez-Gracia A."/>
            <person name="Saranga D.J."/>
            <person name="Sato H."/>
            <person name="Schaeffer S.W."/>
            <person name="Schatz M.C."/>
            <person name="Schlenke T."/>
            <person name="Schwartz R."/>
            <person name="Segarra C."/>
            <person name="Singh R.S."/>
            <person name="Sirot L."/>
            <person name="Sirota M."/>
            <person name="Sisneros N.B."/>
            <person name="Smith C.D."/>
            <person name="Smith T.F."/>
            <person name="Spieth J."/>
            <person name="Stage D.E."/>
            <person name="Stark A."/>
            <person name="Stephan W."/>
            <person name="Strausberg R.L."/>
            <person name="Strempel S."/>
            <person name="Sturgill D."/>
            <person name="Sutton G."/>
            <person name="Sutton G.G."/>
            <person name="Tao W."/>
            <person name="Teichmann S."/>
            <person name="Tobari Y.N."/>
            <person name="Tomimura Y."/>
            <person name="Tsolas J.M."/>
            <person name="Valente V.L."/>
            <person name="Venter E."/>
            <person name="Venter J.C."/>
            <person name="Vicario S."/>
            <person name="Vieira F.G."/>
            <person name="Vilella A.J."/>
            <person name="Villasante A."/>
            <person name="Walenz B."/>
            <person name="Wang J."/>
            <person name="Wasserman M."/>
            <person name="Watts T."/>
            <person name="Wilson D."/>
            <person name="Wilson R.K."/>
            <person name="Wing R.A."/>
            <person name="Wolfner M.F."/>
            <person name="Wong A."/>
            <person name="Wong G.K."/>
            <person name="Wu C.I."/>
            <person name="Wu G."/>
            <person name="Yamamoto D."/>
            <person name="Yang H.P."/>
            <person name="Yang S.P."/>
            <person name="Yorke J.A."/>
            <person name="Yoshida K."/>
            <person name="Zdobnov E."/>
            <person name="Zhang P."/>
            <person name="Zhang Y."/>
            <person name="Zimin A.V."/>
            <person name="Baldwin J."/>
            <person name="Abdouelleil A."/>
            <person name="Abdulkadir J."/>
            <person name="Abebe A."/>
            <person name="Abera B."/>
            <person name="Abreu J."/>
            <person name="Acer S.C."/>
            <person name="Aftuck L."/>
            <person name="Alexander A."/>
            <person name="An P."/>
            <person name="Anderson E."/>
            <person name="Anderson S."/>
            <person name="Arachi H."/>
            <person name="Azer M."/>
            <person name="Bachantsang P."/>
            <person name="Barry A."/>
            <person name="Bayul T."/>
            <person name="Berlin A."/>
            <person name="Bessette D."/>
            <person name="Bloom T."/>
            <person name="Blye J."/>
            <person name="Boguslavskiy L."/>
            <person name="Bonnet C."/>
            <person name="Boukhgalter B."/>
            <person name="Bourzgui I."/>
            <person name="Brown A."/>
            <person name="Cahill P."/>
            <person name="Channer S."/>
            <person name="Cheshatsang Y."/>
            <person name="Chuda L."/>
            <person name="Citroen M."/>
            <person name="Collymore A."/>
            <person name="Cooke P."/>
            <person name="Costello M."/>
            <person name="D'Aco K."/>
            <person name="Daza R."/>
            <person name="De Haan G."/>
            <person name="DeGray S."/>
            <person name="DeMaso C."/>
            <person name="Dhargay N."/>
            <person name="Dooley K."/>
            <person name="Dooley E."/>
            <person name="Doricent M."/>
            <person name="Dorje P."/>
            <person name="Dorjee K."/>
            <person name="Dupes A."/>
            <person name="Elong R."/>
            <person name="Falk J."/>
            <person name="Farina A."/>
            <person name="Faro S."/>
            <person name="Ferguson D."/>
            <person name="Fisher S."/>
            <person name="Foley C.D."/>
            <person name="Franke A."/>
            <person name="Friedrich D."/>
            <person name="Gadbois L."/>
            <person name="Gearin G."/>
            <person name="Gearin C.R."/>
            <person name="Giannoukos G."/>
            <person name="Goode T."/>
            <person name="Graham J."/>
            <person name="Grandbois E."/>
            <person name="Grewal S."/>
            <person name="Gyaltsen K."/>
            <person name="Hafez N."/>
            <person name="Hagos B."/>
            <person name="Hall J."/>
            <person name="Henson C."/>
            <person name="Hollinger A."/>
            <person name="Honan T."/>
            <person name="Huard M.D."/>
            <person name="Hughes L."/>
            <person name="Hurhula B."/>
            <person name="Husby M.E."/>
            <person name="Kamat A."/>
            <person name="Kanga B."/>
            <person name="Kashin S."/>
            <person name="Khazanovich D."/>
            <person name="Kisner P."/>
            <person name="Lance K."/>
            <person name="Lara M."/>
            <person name="Lee W."/>
            <person name="Lennon N."/>
            <person name="Letendre F."/>
            <person name="LeVine R."/>
            <person name="Lipovsky A."/>
            <person name="Liu X."/>
            <person name="Liu J."/>
            <person name="Liu S."/>
            <person name="Lokyitsang T."/>
            <person name="Lokyitsang Y."/>
            <person name="Lubonja R."/>
            <person name="Lui A."/>
            <person name="MacDonald P."/>
            <person name="Magnisalis V."/>
            <person name="Maru K."/>
            <person name="Matthews C."/>
            <person name="McCusker W."/>
            <person name="McDonough S."/>
            <person name="Mehta T."/>
            <person name="Meldrim J."/>
            <person name="Meneus L."/>
            <person name="Mihai O."/>
            <person name="Mihalev A."/>
            <person name="Mihova T."/>
            <person name="Mittelman R."/>
            <person name="Mlenga V."/>
            <person name="Montmayeur A."/>
            <person name="Mulrain L."/>
            <person name="Navidi A."/>
            <person name="Naylor J."/>
            <person name="Negash T."/>
            <person name="Nguyen T."/>
            <person name="Nguyen N."/>
            <person name="Nicol R."/>
            <person name="Norbu C."/>
            <person name="Norbu N."/>
            <person name="Novod N."/>
            <person name="O'Neill B."/>
            <person name="Osman S."/>
            <person name="Markiewicz E."/>
            <person name="Oyono O.L."/>
            <person name="Patti C."/>
            <person name="Phunkhang P."/>
            <person name="Pierre F."/>
            <person name="Priest M."/>
            <person name="Raghuraman S."/>
            <person name="Rege F."/>
            <person name="Reyes R."/>
            <person name="Rise C."/>
            <person name="Rogov P."/>
            <person name="Ross K."/>
            <person name="Ryan E."/>
            <person name="Settipalli S."/>
            <person name="Shea T."/>
            <person name="Sherpa N."/>
            <person name="Shi L."/>
            <person name="Shih D."/>
            <person name="Sparrow T."/>
            <person name="Spaulding J."/>
            <person name="Stalker J."/>
            <person name="Stange-Thomann N."/>
            <person name="Stavropoulos S."/>
            <person name="Stone C."/>
            <person name="Strader C."/>
            <person name="Tesfaye S."/>
            <person name="Thomson T."/>
            <person name="Thoulutsang Y."/>
            <person name="Thoulutsang D."/>
            <person name="Topham K."/>
            <person name="Topping I."/>
            <person name="Tsamla T."/>
            <person name="Vassiliev H."/>
            <person name="Vo A."/>
            <person name="Wangchuk T."/>
            <person name="Wangdi T."/>
            <person name="Weiand M."/>
            <person name="Wilkinson J."/>
            <person name="Wilson A."/>
            <person name="Yadav S."/>
            <person name="Young G."/>
            <person name="Yu Q."/>
            <person name="Zembek L."/>
            <person name="Zhong D."/>
            <person name="Zimmer A."/>
            <person name="Zwirko Z."/>
            <person name="Jaffe D.B."/>
            <person name="Alvarez P."/>
            <person name="Brockman W."/>
            <person name="Butler J."/>
            <person name="Chin C."/>
            <person name="Gnerre S."/>
            <person name="Grabherr M."/>
            <person name="Kleber M."/>
            <person name="Mauceli E."/>
            <person name="MacCallum I."/>
        </authorList>
    </citation>
    <scope>NUCLEOTIDE SEQUENCE [LARGE SCALE GENOMIC DNA]</scope>
    <source>
        <strain evidence="3">MSH-3 / Tucson 14011-0111.49</strain>
    </source>
</reference>
<dbReference type="HOGENOM" id="CLU_809565_0_0_1"/>
<feature type="transmembrane region" description="Helical" evidence="1">
    <location>
        <begin position="42"/>
        <end position="60"/>
    </location>
</feature>
<dbReference type="AlphaFoldDB" id="B4GT46"/>
<keyword evidence="1" id="KW-0812">Transmembrane</keyword>
<feature type="transmembrane region" description="Helical" evidence="1">
    <location>
        <begin position="72"/>
        <end position="93"/>
    </location>
</feature>
<dbReference type="OMA" id="CAIDEIH"/>
<dbReference type="Proteomes" id="UP000008744">
    <property type="component" value="Unassembled WGS sequence"/>
</dbReference>